<name>A0A096FER0_COMTE</name>
<evidence type="ECO:0000313" key="1">
    <source>
        <dbReference type="EMBL" id="KGH28263.1"/>
    </source>
</evidence>
<gene>
    <name evidence="1" type="ORF">P353_15960</name>
</gene>
<comment type="caution">
    <text evidence="1">The sequence shown here is derived from an EMBL/GenBank/DDBJ whole genome shotgun (WGS) entry which is preliminary data.</text>
</comment>
<accession>A0A096FER0</accession>
<protein>
    <submittedName>
        <fullName evidence="1">Uncharacterized protein</fullName>
    </submittedName>
</protein>
<organism evidence="1 2">
    <name type="scientific">Comamonas testosteroni</name>
    <name type="common">Pseudomonas testosteroni</name>
    <dbReference type="NCBI Taxonomy" id="285"/>
    <lineage>
        <taxon>Bacteria</taxon>
        <taxon>Pseudomonadati</taxon>
        <taxon>Pseudomonadota</taxon>
        <taxon>Betaproteobacteria</taxon>
        <taxon>Burkholderiales</taxon>
        <taxon>Comamonadaceae</taxon>
        <taxon>Comamonas</taxon>
    </lineage>
</organism>
<dbReference type="EMBL" id="AWOR01000051">
    <property type="protein sequence ID" value="KGH28263.1"/>
    <property type="molecule type" value="Genomic_DNA"/>
</dbReference>
<proteinExistence type="predicted"/>
<sequence length="84" mass="9579">MAPKKVDEHISWALIKVRRRWVDLRKQSPTKTGLSGDIVVSFFAAVLIPNLYTKSPKRIVKTNLVGVHSVLQCLCRQILDIHIM</sequence>
<reference evidence="1 2" key="1">
    <citation type="submission" date="2013-09" db="EMBL/GenBank/DDBJ databases">
        <title>High correlation between genotypes and phenotypes of environmental bacteria Comamonas testosteroni strains.</title>
        <authorList>
            <person name="Liu L."/>
            <person name="Zhu W."/>
            <person name="Xia X."/>
            <person name="Xu B."/>
            <person name="Luo M."/>
            <person name="Wang G."/>
        </authorList>
    </citation>
    <scope>NUCLEOTIDE SEQUENCE [LARGE SCALE GENOMIC DNA]</scope>
    <source>
        <strain evidence="1 2">JL40</strain>
    </source>
</reference>
<dbReference type="Proteomes" id="UP000029553">
    <property type="component" value="Unassembled WGS sequence"/>
</dbReference>
<dbReference type="AlphaFoldDB" id="A0A096FER0"/>
<evidence type="ECO:0000313" key="2">
    <source>
        <dbReference type="Proteomes" id="UP000029553"/>
    </source>
</evidence>